<dbReference type="Pfam" id="PF14467">
    <property type="entry name" value="DUF4426"/>
    <property type="match status" value="1"/>
</dbReference>
<dbReference type="OrthoDB" id="8563353at2"/>
<dbReference type="AlphaFoldDB" id="A0A7Z0VMN6"/>
<dbReference type="Gene3D" id="2.60.40.3340">
    <property type="entry name" value="Domain of unknown function DUF4426"/>
    <property type="match status" value="1"/>
</dbReference>
<comment type="caution">
    <text evidence="3">The sequence shown here is derived from an EMBL/GenBank/DDBJ whole genome shotgun (WGS) entry which is preliminary data.</text>
</comment>
<accession>A0A7Z0VMN6</accession>
<dbReference type="RefSeq" id="WP_069123210.1">
    <property type="nucleotide sequence ID" value="NZ_MARB01000007.1"/>
</dbReference>
<keyword evidence="1" id="KW-0732">Signal</keyword>
<organism evidence="3 4">
    <name type="scientific">Candidatus Thiodiazotropha endolucinida</name>
    <dbReference type="NCBI Taxonomy" id="1655433"/>
    <lineage>
        <taxon>Bacteria</taxon>
        <taxon>Pseudomonadati</taxon>
        <taxon>Pseudomonadota</taxon>
        <taxon>Gammaproteobacteria</taxon>
        <taxon>Chromatiales</taxon>
        <taxon>Sedimenticolaceae</taxon>
        <taxon>Candidatus Thiodiazotropha</taxon>
    </lineage>
</organism>
<feature type="chain" id="PRO_5030721473" description="DUF4426 domain-containing protein" evidence="1">
    <location>
        <begin position="23"/>
        <end position="147"/>
    </location>
</feature>
<protein>
    <recommendedName>
        <fullName evidence="2">DUF4426 domain-containing protein</fullName>
    </recommendedName>
</protein>
<evidence type="ECO:0000259" key="2">
    <source>
        <dbReference type="Pfam" id="PF14467"/>
    </source>
</evidence>
<sequence length="147" mass="16538">MFCTKKVFVFLSFFLVTATCWAENSTAIPGFTIHHNAIPSALLEPSIARQYGIQRSKYRGMLNVSVIKSVEGTTGESSEAVVLAKANNIRGQLISIPMRKITEGDAVYYIGEFRIADQEKLNFEIQVQPKGETRYYTAKLSQEFFID</sequence>
<feature type="domain" description="DUF4426" evidence="2">
    <location>
        <begin position="30"/>
        <end position="147"/>
    </location>
</feature>
<dbReference type="Proteomes" id="UP000094769">
    <property type="component" value="Unassembled WGS sequence"/>
</dbReference>
<dbReference type="InterPro" id="IPR025218">
    <property type="entry name" value="DUF4426"/>
</dbReference>
<reference evidence="3 4" key="1">
    <citation type="submission" date="2016-06" db="EMBL/GenBank/DDBJ databases">
        <title>Genome sequence of endosymbiont of Candidatus Endolucinida thiodiazotropha.</title>
        <authorList>
            <person name="Poehlein A."/>
            <person name="Koenig S."/>
            <person name="Heiden S.E."/>
            <person name="Thuermer A."/>
            <person name="Voget S."/>
            <person name="Daniel R."/>
            <person name="Markert S."/>
            <person name="Gros O."/>
            <person name="Schweder T."/>
        </authorList>
    </citation>
    <scope>NUCLEOTIDE SEQUENCE [LARGE SCALE GENOMIC DNA]</scope>
    <source>
        <strain evidence="3 4">COS</strain>
    </source>
</reference>
<gene>
    <name evidence="3" type="ORF">CODIS_15410</name>
</gene>
<dbReference type="EMBL" id="MARB01000007">
    <property type="protein sequence ID" value="ODJ88130.1"/>
    <property type="molecule type" value="Genomic_DNA"/>
</dbReference>
<evidence type="ECO:0000313" key="4">
    <source>
        <dbReference type="Proteomes" id="UP000094769"/>
    </source>
</evidence>
<feature type="signal peptide" evidence="1">
    <location>
        <begin position="1"/>
        <end position="22"/>
    </location>
</feature>
<evidence type="ECO:0000313" key="3">
    <source>
        <dbReference type="EMBL" id="ODJ88130.1"/>
    </source>
</evidence>
<name>A0A7Z0VMN6_9GAMM</name>
<keyword evidence="4" id="KW-1185">Reference proteome</keyword>
<evidence type="ECO:0000256" key="1">
    <source>
        <dbReference type="SAM" id="SignalP"/>
    </source>
</evidence>
<proteinExistence type="predicted"/>